<dbReference type="RefSeq" id="WP_220083720.1">
    <property type="nucleotide sequence ID" value="NZ_CBCRYE010000001.1"/>
</dbReference>
<keyword evidence="1 5" id="KW-0732">Signal</keyword>
<dbReference type="InterPro" id="IPR001547">
    <property type="entry name" value="Glyco_hydro_5"/>
</dbReference>
<keyword evidence="8" id="KW-1185">Reference proteome</keyword>
<dbReference type="InterPro" id="IPR017853">
    <property type="entry name" value="GH"/>
</dbReference>
<dbReference type="AlphaFoldDB" id="A0A1G4RVR4"/>
<evidence type="ECO:0000256" key="1">
    <source>
        <dbReference type="ARBA" id="ARBA00022729"/>
    </source>
</evidence>
<organism evidence="7 8">
    <name type="scientific">Asticcacaulis taihuensis</name>
    <dbReference type="NCBI Taxonomy" id="260084"/>
    <lineage>
        <taxon>Bacteria</taxon>
        <taxon>Pseudomonadati</taxon>
        <taxon>Pseudomonadota</taxon>
        <taxon>Alphaproteobacteria</taxon>
        <taxon>Caulobacterales</taxon>
        <taxon>Caulobacteraceae</taxon>
        <taxon>Asticcacaulis</taxon>
    </lineage>
</organism>
<feature type="domain" description="Glycoside hydrolase family 5" evidence="6">
    <location>
        <begin position="40"/>
        <end position="317"/>
    </location>
</feature>
<dbReference type="PANTHER" id="PTHR31297">
    <property type="entry name" value="GLUCAN ENDO-1,6-BETA-GLUCOSIDASE B"/>
    <property type="match status" value="1"/>
</dbReference>
<protein>
    <submittedName>
        <fullName evidence="7">Endoglucanase</fullName>
    </submittedName>
</protein>
<comment type="similarity">
    <text evidence="4">Belongs to the glycosyl hydrolase 5 (cellulase A) family.</text>
</comment>
<evidence type="ECO:0000256" key="2">
    <source>
        <dbReference type="ARBA" id="ARBA00022801"/>
    </source>
</evidence>
<dbReference type="PROSITE" id="PS00659">
    <property type="entry name" value="GLYCOSYL_HYDROL_F5"/>
    <property type="match status" value="1"/>
</dbReference>
<dbReference type="SUPFAM" id="SSF51445">
    <property type="entry name" value="(Trans)glycosidases"/>
    <property type="match status" value="1"/>
</dbReference>
<keyword evidence="2 4" id="KW-0378">Hydrolase</keyword>
<gene>
    <name evidence="7" type="ORF">SAMN02927928_2185</name>
</gene>
<keyword evidence="3 4" id="KW-0326">Glycosidase</keyword>
<proteinExistence type="inferred from homology"/>
<evidence type="ECO:0000256" key="3">
    <source>
        <dbReference type="ARBA" id="ARBA00023295"/>
    </source>
</evidence>
<evidence type="ECO:0000313" key="8">
    <source>
        <dbReference type="Proteomes" id="UP000199150"/>
    </source>
</evidence>
<dbReference type="GO" id="GO:0008422">
    <property type="term" value="F:beta-glucosidase activity"/>
    <property type="evidence" value="ECO:0007669"/>
    <property type="project" value="TreeGrafter"/>
</dbReference>
<dbReference type="GO" id="GO:0009986">
    <property type="term" value="C:cell surface"/>
    <property type="evidence" value="ECO:0007669"/>
    <property type="project" value="TreeGrafter"/>
</dbReference>
<dbReference type="PANTHER" id="PTHR31297:SF17">
    <property type="entry name" value="ENDOGLUCANASE"/>
    <property type="match status" value="1"/>
</dbReference>
<dbReference type="STRING" id="260084.SAMN02927928_2185"/>
<name>A0A1G4RVR4_9CAUL</name>
<evidence type="ECO:0000259" key="6">
    <source>
        <dbReference type="Pfam" id="PF00150"/>
    </source>
</evidence>
<dbReference type="GO" id="GO:0005576">
    <property type="term" value="C:extracellular region"/>
    <property type="evidence" value="ECO:0007669"/>
    <property type="project" value="TreeGrafter"/>
</dbReference>
<dbReference type="Proteomes" id="UP000199150">
    <property type="component" value="Unassembled WGS sequence"/>
</dbReference>
<evidence type="ECO:0000313" key="7">
    <source>
        <dbReference type="EMBL" id="SCW60930.1"/>
    </source>
</evidence>
<accession>A0A1G4RVR4</accession>
<reference evidence="8" key="1">
    <citation type="submission" date="2016-10" db="EMBL/GenBank/DDBJ databases">
        <authorList>
            <person name="Varghese N."/>
            <person name="Submissions S."/>
        </authorList>
    </citation>
    <scope>NUCLEOTIDE SEQUENCE [LARGE SCALE GENOMIC DNA]</scope>
    <source>
        <strain evidence="8">CGMCC 1.3431</strain>
    </source>
</reference>
<dbReference type="InterPro" id="IPR050386">
    <property type="entry name" value="Glycosyl_hydrolase_5"/>
</dbReference>
<feature type="chain" id="PRO_5011642958" evidence="5">
    <location>
        <begin position="26"/>
        <end position="342"/>
    </location>
</feature>
<sequence length="342" mass="38593">MFSKLAGTGLTLALCAGLMVSHAKAETPFQSLTPEAQVAQMGRGVNIIGYDPFWQKGGKGNYTEAHFKAIHDAGFRNIRVVLFTFKHLDKDGQLDPEWLKKLDWVVEMGQKYGLNTILDEHDFNDCAKDAATCAVQLKTVWSQLATRYKDAPNTVLFELLNEPHDALNGEVWNDLFPQVLAVVRQSNPTRNVIVGPTHWNSRNDLDQLKLPEDDRHLIVTFHYYDPFNFTHQGASWAPPEIEKGHDIPFGTPAEIAQINADFDAVKAWSAAHNRPIFLGEFGAYDKAPMDSRVLWTSSVARSAESHGFAFAYWQFSSDFILYDFKTQQWVKPILNALIPPKE</sequence>
<dbReference type="Pfam" id="PF00150">
    <property type="entry name" value="Cellulase"/>
    <property type="match status" value="1"/>
</dbReference>
<evidence type="ECO:0000256" key="4">
    <source>
        <dbReference type="RuleBase" id="RU361153"/>
    </source>
</evidence>
<dbReference type="EMBL" id="FMTS01000003">
    <property type="protein sequence ID" value="SCW60930.1"/>
    <property type="molecule type" value="Genomic_DNA"/>
</dbReference>
<feature type="signal peptide" evidence="5">
    <location>
        <begin position="1"/>
        <end position="25"/>
    </location>
</feature>
<evidence type="ECO:0000256" key="5">
    <source>
        <dbReference type="SAM" id="SignalP"/>
    </source>
</evidence>
<dbReference type="Gene3D" id="3.20.20.80">
    <property type="entry name" value="Glycosidases"/>
    <property type="match status" value="1"/>
</dbReference>
<dbReference type="InterPro" id="IPR018087">
    <property type="entry name" value="Glyco_hydro_5_CS"/>
</dbReference>
<dbReference type="GO" id="GO:0009251">
    <property type="term" value="P:glucan catabolic process"/>
    <property type="evidence" value="ECO:0007669"/>
    <property type="project" value="TreeGrafter"/>
</dbReference>